<dbReference type="PROSITE" id="PS01125">
    <property type="entry name" value="ROK"/>
    <property type="match status" value="1"/>
</dbReference>
<reference evidence="1 2" key="1">
    <citation type="submission" date="2019-09" db="EMBL/GenBank/DDBJ databases">
        <title>The complete genome of Methanoplanus sp. FWC-SCC4.</title>
        <authorList>
            <person name="Chen S.-C."/>
            <person name="Zhou Y.-Z."/>
            <person name="Lai M.-C."/>
        </authorList>
    </citation>
    <scope>NUCLEOTIDE SEQUENCE [LARGE SCALE GENOMIC DNA]</scope>
    <source>
        <strain evidence="1 2">FWC-SCC4</strain>
    </source>
</reference>
<dbReference type="KEGG" id="mefw:F1737_05225"/>
<dbReference type="GO" id="GO:0008761">
    <property type="term" value="F:UDP-N-acetylglucosamine 2-epimerase activity"/>
    <property type="evidence" value="ECO:0007669"/>
    <property type="project" value="TreeGrafter"/>
</dbReference>
<dbReference type="AlphaFoldDB" id="A0AA97FBZ3"/>
<dbReference type="SUPFAM" id="SSF53067">
    <property type="entry name" value="Actin-like ATPase domain"/>
    <property type="match status" value="1"/>
</dbReference>
<dbReference type="Gene3D" id="3.30.420.40">
    <property type="match status" value="2"/>
</dbReference>
<dbReference type="Proteomes" id="UP001301797">
    <property type="component" value="Chromosome"/>
</dbReference>
<accession>A0AA97FBZ3</accession>
<dbReference type="InterPro" id="IPR043129">
    <property type="entry name" value="ATPase_NBD"/>
</dbReference>
<name>A0AA97FBZ3_9EURY</name>
<dbReference type="InterPro" id="IPR049874">
    <property type="entry name" value="ROK_cs"/>
</dbReference>
<evidence type="ECO:0000313" key="1">
    <source>
        <dbReference type="EMBL" id="WOF16149.1"/>
    </source>
</evidence>
<dbReference type="Pfam" id="PF00480">
    <property type="entry name" value="ROK"/>
    <property type="match status" value="1"/>
</dbReference>
<proteinExistence type="predicted"/>
<dbReference type="GO" id="GO:0009384">
    <property type="term" value="F:N-acylmannosamine kinase activity"/>
    <property type="evidence" value="ECO:0007669"/>
    <property type="project" value="TreeGrafter"/>
</dbReference>
<evidence type="ECO:0000313" key="2">
    <source>
        <dbReference type="Proteomes" id="UP001301797"/>
    </source>
</evidence>
<protein>
    <submittedName>
        <fullName evidence="1">ROK family protein</fullName>
    </submittedName>
</protein>
<dbReference type="PANTHER" id="PTHR18964">
    <property type="entry name" value="ROK (REPRESSOR, ORF, KINASE) FAMILY"/>
    <property type="match status" value="1"/>
</dbReference>
<gene>
    <name evidence="1" type="ORF">F1737_05225</name>
</gene>
<keyword evidence="2" id="KW-1185">Reference proteome</keyword>
<dbReference type="InterPro" id="IPR000600">
    <property type="entry name" value="ROK"/>
</dbReference>
<dbReference type="EMBL" id="CP043875">
    <property type="protein sequence ID" value="WOF16149.1"/>
    <property type="molecule type" value="Genomic_DNA"/>
</dbReference>
<sequence length="320" mass="35175">MISMYDEKNIIAVDLGATNLRVALFGGRKLKKIIKSKTPDTGNIGIVVTDRIIDLIYELIRPKEVQKILSIGVSSAGPLDISKGLVVNSPNMKYEYIDIVQPLKDEFQKDVYLINDCRAGVLGEIYAGSGQKCENLVYITISTGIGGGAYANGNLILGRDGNAGEIGHFCVDTSYNLPCLCKGKGHWEAYSSGANIPRFFRAFCNQKGYPFDEEKCQSAENIFGNAKQGEKEYVLFLDELGKINARGISNVVLAYSPEKIILDGSVALSNRDEILTGIKKHYDSYLKMPKIEFSSLNGLSPLYGAAYYSFQKVCIKDESI</sequence>
<dbReference type="PANTHER" id="PTHR18964:SF149">
    <property type="entry name" value="BIFUNCTIONAL UDP-N-ACETYLGLUCOSAMINE 2-EPIMERASE_N-ACETYLMANNOSAMINE KINASE"/>
    <property type="match status" value="1"/>
</dbReference>
<organism evidence="1 2">
    <name type="scientific">Methanochimaera problematica</name>
    <dbReference type="NCBI Taxonomy" id="2609417"/>
    <lineage>
        <taxon>Archaea</taxon>
        <taxon>Methanobacteriati</taxon>
        <taxon>Methanobacteriota</taxon>
        <taxon>Stenosarchaea group</taxon>
        <taxon>Methanomicrobia</taxon>
        <taxon>Methanomicrobiales</taxon>
        <taxon>Methanomicrobiaceae</taxon>
        <taxon>Methanochimaera</taxon>
    </lineage>
</organism>